<protein>
    <submittedName>
        <fullName evidence="3">Helix-turn-helix transcriptional regulator</fullName>
    </submittedName>
</protein>
<feature type="domain" description="HTH cro/C1-type" evidence="2">
    <location>
        <begin position="12"/>
        <end position="66"/>
    </location>
</feature>
<dbReference type="RefSeq" id="WP_342388134.1">
    <property type="nucleotide sequence ID" value="NZ_CP138333.2"/>
</dbReference>
<sequence length="206" mass="24149">MDIDKKVLGQRIKNIRVNRQETMEQFAKKLNSGKSNVSKWESGKNVPNDITLKKIAELGGVSTHHLTRPETHERVKQLVEKLEEDTNVDKRYKELYDINFKYNLIKEVTDIIEGQSTDSKNEHYKGMNFDADNVVLEIIRNKIYDSDKTQKYKPFNKRNTIWFVTEQINAMKYDIARILKDNNVSEELINNIVDELSQTQSNIEEL</sequence>
<dbReference type="Pfam" id="PF01381">
    <property type="entry name" value="HTH_3"/>
    <property type="match status" value="1"/>
</dbReference>
<evidence type="ECO:0000313" key="4">
    <source>
        <dbReference type="Proteomes" id="UP001455384"/>
    </source>
</evidence>
<evidence type="ECO:0000259" key="2">
    <source>
        <dbReference type="PROSITE" id="PS50943"/>
    </source>
</evidence>
<dbReference type="PANTHER" id="PTHR46797:SF1">
    <property type="entry name" value="METHYLPHOSPHONATE SYNTHASE"/>
    <property type="match status" value="1"/>
</dbReference>
<reference evidence="4" key="1">
    <citation type="submission" date="2023-10" db="EMBL/GenBank/DDBJ databases">
        <title>Genome analysis and identification of Salinococcus sp. Bachu38 nov., a PGPR from the rhizosphere of Tamarix.</title>
        <authorList>
            <person name="Liang Z."/>
            <person name="Zhang X."/>
            <person name="Jia J."/>
            <person name="Chen X."/>
            <person name="Wang Y."/>
            <person name="Wang Q."/>
            <person name="Wang R."/>
        </authorList>
    </citation>
    <scope>NUCLEOTIDE SEQUENCE [LARGE SCALE GENOMIC DNA]</scope>
    <source>
        <strain evidence="4">Bachu38</strain>
    </source>
</reference>
<organism evidence="3 4">
    <name type="scientific">Salinicoccus bachuensis</name>
    <dbReference type="NCBI Taxonomy" id="3136731"/>
    <lineage>
        <taxon>Bacteria</taxon>
        <taxon>Bacillati</taxon>
        <taxon>Bacillota</taxon>
        <taxon>Bacilli</taxon>
        <taxon>Bacillales</taxon>
        <taxon>Staphylococcaceae</taxon>
        <taxon>Salinicoccus</taxon>
    </lineage>
</organism>
<proteinExistence type="predicted"/>
<dbReference type="SUPFAM" id="SSF47413">
    <property type="entry name" value="lambda repressor-like DNA-binding domains"/>
    <property type="match status" value="1"/>
</dbReference>
<name>A0ABZ3CKH6_9STAP</name>
<dbReference type="Proteomes" id="UP001455384">
    <property type="component" value="Chromosome"/>
</dbReference>
<dbReference type="PANTHER" id="PTHR46797">
    <property type="entry name" value="HTH-TYPE TRANSCRIPTIONAL REGULATOR"/>
    <property type="match status" value="1"/>
</dbReference>
<dbReference type="SMART" id="SM00530">
    <property type="entry name" value="HTH_XRE"/>
    <property type="match status" value="1"/>
</dbReference>
<keyword evidence="1" id="KW-0238">DNA-binding</keyword>
<evidence type="ECO:0000256" key="1">
    <source>
        <dbReference type="ARBA" id="ARBA00023125"/>
    </source>
</evidence>
<dbReference type="EMBL" id="CP138333">
    <property type="protein sequence ID" value="WZX29578.1"/>
    <property type="molecule type" value="Genomic_DNA"/>
</dbReference>
<accession>A0ABZ3CKH6</accession>
<dbReference type="InterPro" id="IPR050807">
    <property type="entry name" value="TransReg_Diox_bact_type"/>
</dbReference>
<dbReference type="PROSITE" id="PS50943">
    <property type="entry name" value="HTH_CROC1"/>
    <property type="match status" value="1"/>
</dbReference>
<dbReference type="Gene3D" id="1.10.260.40">
    <property type="entry name" value="lambda repressor-like DNA-binding domains"/>
    <property type="match status" value="1"/>
</dbReference>
<gene>
    <name evidence="3" type="ORF">RQP18_13180</name>
</gene>
<keyword evidence="4" id="KW-1185">Reference proteome</keyword>
<dbReference type="InterPro" id="IPR010982">
    <property type="entry name" value="Lambda_DNA-bd_dom_sf"/>
</dbReference>
<evidence type="ECO:0000313" key="3">
    <source>
        <dbReference type="EMBL" id="WZX29578.1"/>
    </source>
</evidence>
<dbReference type="CDD" id="cd00093">
    <property type="entry name" value="HTH_XRE"/>
    <property type="match status" value="1"/>
</dbReference>
<dbReference type="InterPro" id="IPR001387">
    <property type="entry name" value="Cro/C1-type_HTH"/>
</dbReference>